<evidence type="ECO:0000256" key="3">
    <source>
        <dbReference type="ARBA" id="ARBA00022741"/>
    </source>
</evidence>
<dbReference type="RefSeq" id="WP_072707919.1">
    <property type="nucleotide sequence ID" value="NZ_FRCF01000002.1"/>
</dbReference>
<dbReference type="NCBIfam" id="TIGR02315">
    <property type="entry name" value="ABC_phnC"/>
    <property type="match status" value="1"/>
</dbReference>
<dbReference type="GO" id="GO:0016020">
    <property type="term" value="C:membrane"/>
    <property type="evidence" value="ECO:0007669"/>
    <property type="project" value="InterPro"/>
</dbReference>
<dbReference type="Gene3D" id="3.40.50.300">
    <property type="entry name" value="P-loop containing nucleotide triphosphate hydrolases"/>
    <property type="match status" value="1"/>
</dbReference>
<feature type="compositionally biased region" description="Basic and acidic residues" evidence="8">
    <location>
        <begin position="258"/>
        <end position="269"/>
    </location>
</feature>
<keyword evidence="1" id="KW-0813">Transport</keyword>
<dbReference type="GO" id="GO:0015416">
    <property type="term" value="F:ABC-type phosphonate transporter activity"/>
    <property type="evidence" value="ECO:0007669"/>
    <property type="project" value="InterPro"/>
</dbReference>
<reference evidence="10 11" key="1">
    <citation type="submission" date="2016-11" db="EMBL/GenBank/DDBJ databases">
        <authorList>
            <person name="Jaros S."/>
            <person name="Januszkiewicz K."/>
            <person name="Wedrychowicz H."/>
        </authorList>
    </citation>
    <scope>NUCLEOTIDE SEQUENCE [LARGE SCALE GENOMIC DNA]</scope>
    <source>
        <strain evidence="10 11">DSM 16010</strain>
    </source>
</reference>
<dbReference type="InterPro" id="IPR027417">
    <property type="entry name" value="P-loop_NTPase"/>
</dbReference>
<evidence type="ECO:0000256" key="8">
    <source>
        <dbReference type="SAM" id="MobiDB-lite"/>
    </source>
</evidence>
<evidence type="ECO:0000256" key="7">
    <source>
        <dbReference type="ARBA" id="ARBA00023136"/>
    </source>
</evidence>
<dbReference type="CDD" id="cd03256">
    <property type="entry name" value="ABC_PhnC_transporter"/>
    <property type="match status" value="1"/>
</dbReference>
<dbReference type="AlphaFoldDB" id="A0A1M7BL98"/>
<name>A0A1M7BL98_9BACL</name>
<dbReference type="Proteomes" id="UP000184206">
    <property type="component" value="Unassembled WGS sequence"/>
</dbReference>
<dbReference type="STRING" id="1123231.SAMN02745189_00485"/>
<feature type="domain" description="ABC transporter" evidence="9">
    <location>
        <begin position="4"/>
        <end position="249"/>
    </location>
</feature>
<keyword evidence="5" id="KW-0918">Phosphonate transport</keyword>
<dbReference type="OrthoDB" id="9802264at2"/>
<evidence type="ECO:0000313" key="10">
    <source>
        <dbReference type="EMBL" id="SHL55349.1"/>
    </source>
</evidence>
<keyword evidence="6" id="KW-1278">Translocase</keyword>
<dbReference type="PANTHER" id="PTHR43166">
    <property type="entry name" value="AMINO ACID IMPORT ATP-BINDING PROTEIN"/>
    <property type="match status" value="1"/>
</dbReference>
<keyword evidence="2" id="KW-1003">Cell membrane</keyword>
<evidence type="ECO:0000313" key="11">
    <source>
        <dbReference type="Proteomes" id="UP000184206"/>
    </source>
</evidence>
<dbReference type="SUPFAM" id="SSF52540">
    <property type="entry name" value="P-loop containing nucleoside triphosphate hydrolases"/>
    <property type="match status" value="1"/>
</dbReference>
<evidence type="ECO:0000256" key="4">
    <source>
        <dbReference type="ARBA" id="ARBA00022840"/>
    </source>
</evidence>
<gene>
    <name evidence="10" type="ORF">SAMN02745189_00485</name>
</gene>
<keyword evidence="4 10" id="KW-0067">ATP-binding</keyword>
<evidence type="ECO:0000259" key="9">
    <source>
        <dbReference type="PROSITE" id="PS50893"/>
    </source>
</evidence>
<dbReference type="PROSITE" id="PS00211">
    <property type="entry name" value="ABC_TRANSPORTER_1"/>
    <property type="match status" value="1"/>
</dbReference>
<dbReference type="Pfam" id="PF00005">
    <property type="entry name" value="ABC_tran"/>
    <property type="match status" value="1"/>
</dbReference>
<keyword evidence="11" id="KW-1185">Reference proteome</keyword>
<dbReference type="GO" id="GO:0016887">
    <property type="term" value="F:ATP hydrolysis activity"/>
    <property type="evidence" value="ECO:0007669"/>
    <property type="project" value="InterPro"/>
</dbReference>
<evidence type="ECO:0000256" key="5">
    <source>
        <dbReference type="ARBA" id="ARBA00022885"/>
    </source>
</evidence>
<evidence type="ECO:0000256" key="1">
    <source>
        <dbReference type="ARBA" id="ARBA00022448"/>
    </source>
</evidence>
<dbReference type="InterPro" id="IPR017871">
    <property type="entry name" value="ABC_transporter-like_CS"/>
</dbReference>
<dbReference type="SMART" id="SM00382">
    <property type="entry name" value="AAA"/>
    <property type="match status" value="1"/>
</dbReference>
<evidence type="ECO:0000256" key="6">
    <source>
        <dbReference type="ARBA" id="ARBA00022967"/>
    </source>
</evidence>
<accession>A0A1M7BL98</accession>
<keyword evidence="7" id="KW-0472">Membrane</keyword>
<feature type="region of interest" description="Disordered" evidence="8">
    <location>
        <begin position="248"/>
        <end position="269"/>
    </location>
</feature>
<sequence>MNAIEVNQIRKVYNQRDVALNGISFTIKTGESIVILGHNGSGKSTLFRTLTGFEEPTEGSVKLLGRGVDAGKRNHLRETRKKVGMVFQAFGLVDNVSVFQNVLFGALGQVKFAPATYSLFASDALRERAMECLDRVGLAHLSERRADRLSGGQKQRIAIARMLMQDPEIILADEPIASLDPKAGREVMELLKGIAEERNITLLMILHQLPIAKKYADRFIALKNGEVFADGDVTVIDENFETALFGNAGPEEASSDETSQHIEQEAKSS</sequence>
<dbReference type="InterPro" id="IPR050086">
    <property type="entry name" value="MetN_ABC_transporter-like"/>
</dbReference>
<dbReference type="EMBL" id="FRCF01000002">
    <property type="protein sequence ID" value="SHL55349.1"/>
    <property type="molecule type" value="Genomic_DNA"/>
</dbReference>
<organism evidence="10 11">
    <name type="scientific">Lacicoccus alkaliphilus DSM 16010</name>
    <dbReference type="NCBI Taxonomy" id="1123231"/>
    <lineage>
        <taxon>Bacteria</taxon>
        <taxon>Bacillati</taxon>
        <taxon>Bacillota</taxon>
        <taxon>Bacilli</taxon>
        <taxon>Bacillales</taxon>
        <taxon>Salinicoccaceae</taxon>
        <taxon>Lacicoccus</taxon>
    </lineage>
</organism>
<evidence type="ECO:0000256" key="2">
    <source>
        <dbReference type="ARBA" id="ARBA00022475"/>
    </source>
</evidence>
<keyword evidence="3" id="KW-0547">Nucleotide-binding</keyword>
<dbReference type="InterPro" id="IPR003439">
    <property type="entry name" value="ABC_transporter-like_ATP-bd"/>
</dbReference>
<dbReference type="InterPro" id="IPR003593">
    <property type="entry name" value="AAA+_ATPase"/>
</dbReference>
<dbReference type="PROSITE" id="PS50893">
    <property type="entry name" value="ABC_TRANSPORTER_2"/>
    <property type="match status" value="1"/>
</dbReference>
<dbReference type="GO" id="GO:0005524">
    <property type="term" value="F:ATP binding"/>
    <property type="evidence" value="ECO:0007669"/>
    <property type="project" value="UniProtKB-KW"/>
</dbReference>
<protein>
    <submittedName>
        <fullName evidence="10">Phosphonate transport system ATP-binding protein</fullName>
    </submittedName>
</protein>
<dbReference type="InterPro" id="IPR012693">
    <property type="entry name" value="ABC_transpr_PhnC"/>
</dbReference>
<proteinExistence type="predicted"/>